<dbReference type="InterPro" id="IPR059000">
    <property type="entry name" value="ATPase_P-type_domA"/>
</dbReference>
<keyword evidence="6" id="KW-0067">ATP-binding</keyword>
<dbReference type="PANTHER" id="PTHR43294:SF21">
    <property type="entry name" value="CATION TRANSPORTING ATPASE"/>
    <property type="match status" value="1"/>
</dbReference>
<dbReference type="SFLD" id="SFLDG00002">
    <property type="entry name" value="C1.7:_P-type_atpase_like"/>
    <property type="match status" value="1"/>
</dbReference>
<dbReference type="GO" id="GO:0016887">
    <property type="term" value="F:ATP hydrolysis activity"/>
    <property type="evidence" value="ECO:0007669"/>
    <property type="project" value="InterPro"/>
</dbReference>
<dbReference type="InterPro" id="IPR044492">
    <property type="entry name" value="P_typ_ATPase_HD_dom"/>
</dbReference>
<dbReference type="STRING" id="706587.Desti_0204"/>
<dbReference type="Pfam" id="PF00690">
    <property type="entry name" value="Cation_ATPase_N"/>
    <property type="match status" value="1"/>
</dbReference>
<dbReference type="Gene3D" id="3.40.1110.10">
    <property type="entry name" value="Calcium-transporting ATPase, cytoplasmic domain N"/>
    <property type="match status" value="1"/>
</dbReference>
<dbReference type="Pfam" id="PF13246">
    <property type="entry name" value="Cation_ATPase"/>
    <property type="match status" value="1"/>
</dbReference>
<dbReference type="NCBIfam" id="TIGR01494">
    <property type="entry name" value="ATPase_P-type"/>
    <property type="match status" value="2"/>
</dbReference>
<sequence>MIQKIHSLKGRVRFKVTGLYRCSALKTILEAVLPARKEIKSVSASILTGNVLILYDPACNIKVVATLLENVAKEYLQHPDSALARTARERTWGRSWTSRFLAPSELPTWHVTDKETVLEKLNSTASGLPEDAKDKNLELFGPNTIPQAEPRSQFRLFLSQFNSLPVALLGAAAGISVVTGGLLDAVVIGAVMTINAVVGYATESEAERAIETLRQDIQPEAMILKSGKMVEVSSPEILVGDILVLRPGTYVAADARILEAVRLFLDESILTGENMPVAKNDATLRKEDLPLGDRVNMVYKGTLVTGGQGLAVVVAVGSFTEMGRVQSLMAESESPETPIERQLRHIGNQLVVLSGVVCFLVFVIGILRGNGILNMFKTSISLAVAAVPEGLPAVATTTLALGIRRMKERKVLIRNLEAVSTLGSIQTICFDKTGTVTANRMSVTRIYSGFQRIDIIGTELRSENGSSPDDSRIAVSKLIEIGILCNESQIAGNHDTFVLEGTPTENALMSLAIVYGIDITDVRSRFPLIATNYRSDDRQFMTTTHQHNNETLVAVKGSPLDVLGMCNFHLQDGTKTPLTDEDRTIIESENDSMAGDALRVLGMAYANEHNSDGDVNFTWLGLVGMEDPVRPGARESVEAFHAAGLDTIMVTGDQSPTAYAVGKQLGLNRDHPLEIVDSTHLSQIDPEVLKALSKKVHVFARVSPSNKLQIVQALQSAGKVVAMTGDGINDGPALKAADVGVAMGRSGTDVAREVADVMLEEDDLETMIVAIRDGRAIYDNIRKTLHYLLSTNFSEIEVMFVAGALGMGYPLNTMQLLWINLVSDIFPGLALALDPPEPDVMQRSPRDPQRPIVERSDFKRIGFESALMTISGLTAYGYGLLRHGAGPYAGTIAFQSLTNAQILHALSCRSEVKTIFDAEPSPPNPYLKAAIATSLGLQIVIQFVPGLRSLLGLTPLALSDWLVVGGASVIPLLMSEASKKLEQR</sequence>
<proteinExistence type="inferred from homology"/>
<dbReference type="InterPro" id="IPR036412">
    <property type="entry name" value="HAD-like_sf"/>
</dbReference>
<dbReference type="RefSeq" id="WP_014808109.1">
    <property type="nucleotide sequence ID" value="NC_018025.1"/>
</dbReference>
<dbReference type="Proteomes" id="UP000006055">
    <property type="component" value="Chromosome"/>
</dbReference>
<evidence type="ECO:0000256" key="1">
    <source>
        <dbReference type="ARBA" id="ARBA00004651"/>
    </source>
</evidence>
<organism evidence="12 13">
    <name type="scientific">Desulfomonile tiedjei (strain ATCC 49306 / DSM 6799 / DCB-1)</name>
    <dbReference type="NCBI Taxonomy" id="706587"/>
    <lineage>
        <taxon>Bacteria</taxon>
        <taxon>Pseudomonadati</taxon>
        <taxon>Thermodesulfobacteriota</taxon>
        <taxon>Desulfomonilia</taxon>
        <taxon>Desulfomonilales</taxon>
        <taxon>Desulfomonilaceae</taxon>
        <taxon>Desulfomonile</taxon>
    </lineage>
</organism>
<comment type="subcellular location">
    <subcellularLocation>
        <location evidence="1">Cell membrane</location>
        <topology evidence="1">Multi-pass membrane protein</topology>
    </subcellularLocation>
</comment>
<evidence type="ECO:0000256" key="4">
    <source>
        <dbReference type="ARBA" id="ARBA00022692"/>
    </source>
</evidence>
<keyword evidence="13" id="KW-1185">Reference proteome</keyword>
<dbReference type="Pfam" id="PF00689">
    <property type="entry name" value="Cation_ATPase_C"/>
    <property type="match status" value="1"/>
</dbReference>
<dbReference type="GO" id="GO:0005886">
    <property type="term" value="C:plasma membrane"/>
    <property type="evidence" value="ECO:0007669"/>
    <property type="project" value="UniProtKB-SubCell"/>
</dbReference>
<gene>
    <name evidence="12" type="ordered locus">Desti_0204</name>
</gene>
<dbReference type="KEGG" id="dti:Desti_0204"/>
<dbReference type="Gene3D" id="2.70.150.10">
    <property type="entry name" value="Calcium-transporting ATPase, cytoplasmic transduction domain A"/>
    <property type="match status" value="1"/>
</dbReference>
<dbReference type="SMART" id="SM00831">
    <property type="entry name" value="Cation_ATPase_N"/>
    <property type="match status" value="1"/>
</dbReference>
<evidence type="ECO:0000256" key="9">
    <source>
        <dbReference type="ARBA" id="ARBA00023136"/>
    </source>
</evidence>
<evidence type="ECO:0000256" key="2">
    <source>
        <dbReference type="ARBA" id="ARBA00005675"/>
    </source>
</evidence>
<dbReference type="InterPro" id="IPR001757">
    <property type="entry name" value="P_typ_ATPase"/>
</dbReference>
<feature type="domain" description="Cation-transporting P-type ATPase N-terminal" evidence="11">
    <location>
        <begin position="108"/>
        <end position="181"/>
    </location>
</feature>
<evidence type="ECO:0000256" key="8">
    <source>
        <dbReference type="ARBA" id="ARBA00022989"/>
    </source>
</evidence>
<dbReference type="Gene3D" id="3.40.50.1000">
    <property type="entry name" value="HAD superfamily/HAD-like"/>
    <property type="match status" value="1"/>
</dbReference>
<dbReference type="InterPro" id="IPR018303">
    <property type="entry name" value="ATPase_P-typ_P_site"/>
</dbReference>
<dbReference type="PROSITE" id="PS00154">
    <property type="entry name" value="ATPASE_E1_E2"/>
    <property type="match status" value="1"/>
</dbReference>
<comment type="similarity">
    <text evidence="2">Belongs to the cation transport ATPase (P-type) (TC 3.A.3) family. Type IIA subfamily.</text>
</comment>
<feature type="transmembrane region" description="Helical" evidence="10">
    <location>
        <begin position="161"/>
        <end position="179"/>
    </location>
</feature>
<dbReference type="HOGENOM" id="CLU_002360_3_0_7"/>
<keyword evidence="8 10" id="KW-1133">Transmembrane helix</keyword>
<evidence type="ECO:0000256" key="5">
    <source>
        <dbReference type="ARBA" id="ARBA00022741"/>
    </source>
</evidence>
<dbReference type="PANTHER" id="PTHR43294">
    <property type="entry name" value="SODIUM/POTASSIUM-TRANSPORTING ATPASE SUBUNIT ALPHA"/>
    <property type="match status" value="1"/>
</dbReference>
<evidence type="ECO:0000256" key="10">
    <source>
        <dbReference type="SAM" id="Phobius"/>
    </source>
</evidence>
<dbReference type="EMBL" id="CP003360">
    <property type="protein sequence ID" value="AFM22950.1"/>
    <property type="molecule type" value="Genomic_DNA"/>
</dbReference>
<keyword evidence="3" id="KW-1003">Cell membrane</keyword>
<dbReference type="Pfam" id="PF00122">
    <property type="entry name" value="E1-E2_ATPase"/>
    <property type="match status" value="1"/>
</dbReference>
<dbReference type="SUPFAM" id="SSF81665">
    <property type="entry name" value="Calcium ATPase, transmembrane domain M"/>
    <property type="match status" value="1"/>
</dbReference>
<dbReference type="GO" id="GO:0005524">
    <property type="term" value="F:ATP binding"/>
    <property type="evidence" value="ECO:0007669"/>
    <property type="project" value="UniProtKB-KW"/>
</dbReference>
<accession>I4C059</accession>
<keyword evidence="9 10" id="KW-0472">Membrane</keyword>
<feature type="transmembrane region" description="Helical" evidence="10">
    <location>
        <begin position="350"/>
        <end position="368"/>
    </location>
</feature>
<dbReference type="OrthoDB" id="5496529at2"/>
<dbReference type="SFLD" id="SFLDF00027">
    <property type="entry name" value="p-type_atpase"/>
    <property type="match status" value="1"/>
</dbReference>
<dbReference type="InterPro" id="IPR050510">
    <property type="entry name" value="Cation_transp_ATPase_P-type"/>
</dbReference>
<reference evidence="13" key="1">
    <citation type="submission" date="2012-06" db="EMBL/GenBank/DDBJ databases">
        <title>Complete sequence of chromosome of Desulfomonile tiedjei DSM 6799.</title>
        <authorList>
            <person name="Lucas S."/>
            <person name="Copeland A."/>
            <person name="Lapidus A."/>
            <person name="Glavina del Rio T."/>
            <person name="Dalin E."/>
            <person name="Tice H."/>
            <person name="Bruce D."/>
            <person name="Goodwin L."/>
            <person name="Pitluck S."/>
            <person name="Peters L."/>
            <person name="Ovchinnikova G."/>
            <person name="Zeytun A."/>
            <person name="Lu M."/>
            <person name="Kyrpides N."/>
            <person name="Mavromatis K."/>
            <person name="Ivanova N."/>
            <person name="Brettin T."/>
            <person name="Detter J.C."/>
            <person name="Han C."/>
            <person name="Larimer F."/>
            <person name="Land M."/>
            <person name="Hauser L."/>
            <person name="Markowitz V."/>
            <person name="Cheng J.-F."/>
            <person name="Hugenholtz P."/>
            <person name="Woyke T."/>
            <person name="Wu D."/>
            <person name="Spring S."/>
            <person name="Schroeder M."/>
            <person name="Brambilla E."/>
            <person name="Klenk H.-P."/>
            <person name="Eisen J.A."/>
        </authorList>
    </citation>
    <scope>NUCLEOTIDE SEQUENCE [LARGE SCALE GENOMIC DNA]</scope>
    <source>
        <strain evidence="13">ATCC 49306 / DSM 6799 / DCB-1</strain>
    </source>
</reference>
<protein>
    <submittedName>
        <fullName evidence="12">P-type ATPase, translocating</fullName>
    </submittedName>
</protein>
<evidence type="ECO:0000256" key="6">
    <source>
        <dbReference type="ARBA" id="ARBA00022840"/>
    </source>
</evidence>
<dbReference type="PRINTS" id="PR00119">
    <property type="entry name" value="CATATPASE"/>
</dbReference>
<name>I4C059_DESTA</name>
<dbReference type="eggNOG" id="COG0474">
    <property type="taxonomic scope" value="Bacteria"/>
</dbReference>
<dbReference type="SUPFAM" id="SSF56784">
    <property type="entry name" value="HAD-like"/>
    <property type="match status" value="1"/>
</dbReference>
<dbReference type="PRINTS" id="PR00120">
    <property type="entry name" value="HATPASE"/>
</dbReference>
<evidence type="ECO:0000313" key="12">
    <source>
        <dbReference type="EMBL" id="AFM22950.1"/>
    </source>
</evidence>
<keyword evidence="5" id="KW-0547">Nucleotide-binding</keyword>
<dbReference type="InterPro" id="IPR023298">
    <property type="entry name" value="ATPase_P-typ_TM_dom_sf"/>
</dbReference>
<dbReference type="Gene3D" id="1.20.1110.10">
    <property type="entry name" value="Calcium-transporting ATPase, transmembrane domain"/>
    <property type="match status" value="1"/>
</dbReference>
<evidence type="ECO:0000313" key="13">
    <source>
        <dbReference type="Proteomes" id="UP000006055"/>
    </source>
</evidence>
<dbReference type="SFLD" id="SFLDS00003">
    <property type="entry name" value="Haloacid_Dehalogenase"/>
    <property type="match status" value="1"/>
</dbReference>
<evidence type="ECO:0000256" key="7">
    <source>
        <dbReference type="ARBA" id="ARBA00022967"/>
    </source>
</evidence>
<dbReference type="InterPro" id="IPR023299">
    <property type="entry name" value="ATPase_P-typ_cyto_dom_N"/>
</dbReference>
<keyword evidence="7" id="KW-1278">Translocase</keyword>
<dbReference type="SUPFAM" id="SSF81653">
    <property type="entry name" value="Calcium ATPase, transduction domain A"/>
    <property type="match status" value="1"/>
</dbReference>
<dbReference type="InterPro" id="IPR006068">
    <property type="entry name" value="ATPase_P-typ_cation-transptr_C"/>
</dbReference>
<dbReference type="AlphaFoldDB" id="I4C059"/>
<dbReference type="InterPro" id="IPR023214">
    <property type="entry name" value="HAD_sf"/>
</dbReference>
<dbReference type="PATRIC" id="fig|706587.4.peg.233"/>
<dbReference type="SUPFAM" id="SSF81660">
    <property type="entry name" value="Metal cation-transporting ATPase, ATP-binding domain N"/>
    <property type="match status" value="1"/>
</dbReference>
<dbReference type="InterPro" id="IPR008250">
    <property type="entry name" value="ATPase_P-typ_transduc_dom_A_sf"/>
</dbReference>
<evidence type="ECO:0000256" key="3">
    <source>
        <dbReference type="ARBA" id="ARBA00022475"/>
    </source>
</evidence>
<keyword evidence="4 10" id="KW-0812">Transmembrane</keyword>
<evidence type="ECO:0000259" key="11">
    <source>
        <dbReference type="SMART" id="SM00831"/>
    </source>
</evidence>
<dbReference type="InterPro" id="IPR004014">
    <property type="entry name" value="ATPase_P-typ_cation-transptr_N"/>
</dbReference>